<evidence type="ECO:0000256" key="4">
    <source>
        <dbReference type="ARBA" id="ARBA00022692"/>
    </source>
</evidence>
<gene>
    <name evidence="14" type="ORF">JL193_10705</name>
</gene>
<dbReference type="Proteomes" id="UP000663935">
    <property type="component" value="Chromosome"/>
</dbReference>
<dbReference type="EMBL" id="CP071795">
    <property type="protein sequence ID" value="QTD36612.1"/>
    <property type="molecule type" value="Genomic_DNA"/>
</dbReference>
<keyword evidence="7 10" id="KW-0472">Membrane</keyword>
<proteinExistence type="inferred from homology"/>
<dbReference type="InterPro" id="IPR010917">
    <property type="entry name" value="TonB_rcpt_CS"/>
</dbReference>
<keyword evidence="3 10" id="KW-1134">Transmembrane beta strand</keyword>
<evidence type="ECO:0000256" key="10">
    <source>
        <dbReference type="PROSITE-ProRule" id="PRU01360"/>
    </source>
</evidence>
<dbReference type="PROSITE" id="PS01156">
    <property type="entry name" value="TONB_DEPENDENT_REC_2"/>
    <property type="match status" value="1"/>
</dbReference>
<keyword evidence="2 10" id="KW-0813">Transport</keyword>
<comment type="similarity">
    <text evidence="10 11">Belongs to the TonB-dependent receptor family.</text>
</comment>
<dbReference type="InterPro" id="IPR036942">
    <property type="entry name" value="Beta-barrel_TonB_sf"/>
</dbReference>
<sequence>MRNLFFTIVLLMSGATFSQSVKVLDKETGKIVKNVSVFNDQQTINITTNDKGLVDISQFKKEEIVSFSHIAYAVLRVKKSTIVKNNYVVYLTKQSEQLDEIVLSVFKKAEKSNRIAEQIAVVNAKEIQKISPQTSADLLATIPGIKVQKSQFGGGSPVIRGMESNRVLLVVDGVRMNNAIYRKGHLQNSITVTPNMLDKTEVVFGPSSVLYGSDALGGVIHYYTKTPKLSENEEVISQLFSRFSTVNHEITTNVTAEIRKQKWASLTSISYSGFGDLKAGKRRSHGFKDWGKVFFYSENTNGNYKENPTKNSDPNLLRNTGYNQTDVLQKFFVPLSKNTDLKINLQYSTTSNIPRFDRLIELNKGELKFAEWNYGPQKRLLISSQLLLNPNKNWLDNGTVTVAYQNLKESRIQRKFGSLERSYREEAVDVFSFNGDFSVPLTTNKKRTLSYGFEFAYNDVKSNSYGKELNIVNGEIKGFSNDFKVQSRYPDGGSSYLSSAVYVDYRQDLSSKSTLNSGIRFTNTNLHAKWIDETFIQLPDKDINANHSAVTATLGYVYKPNTNWQINSVLSSGFRSPNIDDVGRVREKSGNVTVPNILVTPEFAYNAEVGILKYFNDRKFRFGANAFYTLLDNYIQRDFIYNANGTKQQQTFDGEDGNAVSNQNKGTAYITGVTASYLGRISNRWKTSGFLTYTKGKTYDTKEPMSSIPPLFGQFEVNYNADKLEFGANIRFNAKKDIEDFNITEGIDNHDLTPVINKNGTTEQEIYFGSPAWVTLGLNGSYVVSSNFSVQARLDNLLDQHYIEFASGVSSPGRNLSVSFVANF</sequence>
<comment type="subcellular location">
    <subcellularLocation>
        <location evidence="1 10">Cell outer membrane</location>
        <topology evidence="1 10">Multi-pass membrane protein</topology>
    </subcellularLocation>
</comment>
<dbReference type="Gene3D" id="2.170.130.10">
    <property type="entry name" value="TonB-dependent receptor, plug domain"/>
    <property type="match status" value="1"/>
</dbReference>
<dbReference type="InterPro" id="IPR000531">
    <property type="entry name" value="Beta-barrel_TonB"/>
</dbReference>
<dbReference type="Pfam" id="PF07715">
    <property type="entry name" value="Plug"/>
    <property type="match status" value="1"/>
</dbReference>
<keyword evidence="4 10" id="KW-0812">Transmembrane</keyword>
<dbReference type="PANTHER" id="PTHR30069:SF29">
    <property type="entry name" value="HEMOGLOBIN AND HEMOGLOBIN-HAPTOGLOBIN-BINDING PROTEIN 1-RELATED"/>
    <property type="match status" value="1"/>
</dbReference>
<dbReference type="InterPro" id="IPR012910">
    <property type="entry name" value="Plug_dom"/>
</dbReference>
<reference evidence="14 15" key="1">
    <citation type="submission" date="2021-03" db="EMBL/GenBank/DDBJ databases">
        <title>Complete genome of Polaribacter_sp.G4M1.</title>
        <authorList>
            <person name="Jeong S.W."/>
            <person name="Bae J.W."/>
        </authorList>
    </citation>
    <scope>NUCLEOTIDE SEQUENCE [LARGE SCALE GENOMIC DNA]</scope>
    <source>
        <strain evidence="14 15">G4M1</strain>
    </source>
</reference>
<keyword evidence="8 14" id="KW-0675">Receptor</keyword>
<keyword evidence="15" id="KW-1185">Reference proteome</keyword>
<accession>A0ABX7SRW6</accession>
<keyword evidence="9 10" id="KW-0998">Cell outer membrane</keyword>
<dbReference type="CDD" id="cd01347">
    <property type="entry name" value="ligand_gated_channel"/>
    <property type="match status" value="1"/>
</dbReference>
<evidence type="ECO:0000259" key="13">
    <source>
        <dbReference type="Pfam" id="PF07715"/>
    </source>
</evidence>
<dbReference type="SUPFAM" id="SSF56935">
    <property type="entry name" value="Porins"/>
    <property type="match status" value="1"/>
</dbReference>
<name>A0ABX7SRW6_9FLAO</name>
<evidence type="ECO:0000313" key="14">
    <source>
        <dbReference type="EMBL" id="QTD36612.1"/>
    </source>
</evidence>
<dbReference type="RefSeq" id="WP_207970796.1">
    <property type="nucleotide sequence ID" value="NZ_CP071795.1"/>
</dbReference>
<evidence type="ECO:0000259" key="12">
    <source>
        <dbReference type="Pfam" id="PF00593"/>
    </source>
</evidence>
<dbReference type="PROSITE" id="PS52016">
    <property type="entry name" value="TONB_DEPENDENT_REC_3"/>
    <property type="match status" value="1"/>
</dbReference>
<dbReference type="PANTHER" id="PTHR30069">
    <property type="entry name" value="TONB-DEPENDENT OUTER MEMBRANE RECEPTOR"/>
    <property type="match status" value="1"/>
</dbReference>
<dbReference type="InterPro" id="IPR037066">
    <property type="entry name" value="Plug_dom_sf"/>
</dbReference>
<evidence type="ECO:0000256" key="3">
    <source>
        <dbReference type="ARBA" id="ARBA00022452"/>
    </source>
</evidence>
<protein>
    <submittedName>
        <fullName evidence="14">TonB-dependent receptor</fullName>
    </submittedName>
</protein>
<dbReference type="InterPro" id="IPR039426">
    <property type="entry name" value="TonB-dep_rcpt-like"/>
</dbReference>
<evidence type="ECO:0000256" key="8">
    <source>
        <dbReference type="ARBA" id="ARBA00023170"/>
    </source>
</evidence>
<dbReference type="Pfam" id="PF00593">
    <property type="entry name" value="TonB_dep_Rec_b-barrel"/>
    <property type="match status" value="1"/>
</dbReference>
<evidence type="ECO:0000256" key="7">
    <source>
        <dbReference type="ARBA" id="ARBA00023136"/>
    </source>
</evidence>
<feature type="domain" description="TonB-dependent receptor plug" evidence="13">
    <location>
        <begin position="115"/>
        <end position="219"/>
    </location>
</feature>
<evidence type="ECO:0000256" key="2">
    <source>
        <dbReference type="ARBA" id="ARBA00022448"/>
    </source>
</evidence>
<evidence type="ECO:0000256" key="1">
    <source>
        <dbReference type="ARBA" id="ARBA00004571"/>
    </source>
</evidence>
<keyword evidence="5" id="KW-0732">Signal</keyword>
<evidence type="ECO:0000256" key="11">
    <source>
        <dbReference type="RuleBase" id="RU003357"/>
    </source>
</evidence>
<evidence type="ECO:0000256" key="9">
    <source>
        <dbReference type="ARBA" id="ARBA00023237"/>
    </source>
</evidence>
<feature type="domain" description="TonB-dependent receptor-like beta-barrel" evidence="12">
    <location>
        <begin position="325"/>
        <end position="797"/>
    </location>
</feature>
<evidence type="ECO:0000313" key="15">
    <source>
        <dbReference type="Proteomes" id="UP000663935"/>
    </source>
</evidence>
<evidence type="ECO:0000256" key="6">
    <source>
        <dbReference type="ARBA" id="ARBA00023077"/>
    </source>
</evidence>
<dbReference type="Gene3D" id="2.40.170.20">
    <property type="entry name" value="TonB-dependent receptor, beta-barrel domain"/>
    <property type="match status" value="1"/>
</dbReference>
<keyword evidence="6 11" id="KW-0798">TonB box</keyword>
<organism evidence="14 15">
    <name type="scientific">Polaribacter batillariae</name>
    <dbReference type="NCBI Taxonomy" id="2808900"/>
    <lineage>
        <taxon>Bacteria</taxon>
        <taxon>Pseudomonadati</taxon>
        <taxon>Bacteroidota</taxon>
        <taxon>Flavobacteriia</taxon>
        <taxon>Flavobacteriales</taxon>
        <taxon>Flavobacteriaceae</taxon>
    </lineage>
</organism>
<evidence type="ECO:0000256" key="5">
    <source>
        <dbReference type="ARBA" id="ARBA00022729"/>
    </source>
</evidence>